<evidence type="ECO:0000256" key="5">
    <source>
        <dbReference type="ARBA" id="ARBA00023136"/>
    </source>
</evidence>
<dbReference type="Proteomes" id="UP000251800">
    <property type="component" value="Unassembled WGS sequence"/>
</dbReference>
<comment type="similarity">
    <text evidence="6">Belongs to the MscS (TC 1.A.23) family.</text>
</comment>
<accession>A0A363UQC8</accession>
<evidence type="ECO:0000256" key="1">
    <source>
        <dbReference type="ARBA" id="ARBA00004651"/>
    </source>
</evidence>
<dbReference type="GO" id="GO:0005886">
    <property type="term" value="C:plasma membrane"/>
    <property type="evidence" value="ECO:0007669"/>
    <property type="project" value="UniProtKB-SubCell"/>
</dbReference>
<keyword evidence="7" id="KW-0175">Coiled coil</keyword>
<dbReference type="EMBL" id="QEQK01000001">
    <property type="protein sequence ID" value="PWN57692.1"/>
    <property type="molecule type" value="Genomic_DNA"/>
</dbReference>
<evidence type="ECO:0000259" key="8">
    <source>
        <dbReference type="Pfam" id="PF00924"/>
    </source>
</evidence>
<dbReference type="InterPro" id="IPR006685">
    <property type="entry name" value="MscS_channel_2nd"/>
</dbReference>
<keyword evidence="6" id="KW-0407">Ion channel</keyword>
<dbReference type="Gene3D" id="2.30.30.60">
    <property type="match status" value="1"/>
</dbReference>
<evidence type="ECO:0000256" key="2">
    <source>
        <dbReference type="ARBA" id="ARBA00022475"/>
    </source>
</evidence>
<organism evidence="9 10">
    <name type="scientific">Abyssibacter profundi</name>
    <dbReference type="NCBI Taxonomy" id="2182787"/>
    <lineage>
        <taxon>Bacteria</taxon>
        <taxon>Pseudomonadati</taxon>
        <taxon>Pseudomonadota</taxon>
        <taxon>Gammaproteobacteria</taxon>
        <taxon>Chromatiales</taxon>
        <taxon>Oceanococcaceae</taxon>
        <taxon>Abyssibacter</taxon>
    </lineage>
</organism>
<feature type="transmembrane region" description="Helical" evidence="6">
    <location>
        <begin position="52"/>
        <end position="71"/>
    </location>
</feature>
<evidence type="ECO:0000256" key="4">
    <source>
        <dbReference type="ARBA" id="ARBA00022989"/>
    </source>
</evidence>
<reference evidence="9 10" key="1">
    <citation type="submission" date="2018-05" db="EMBL/GenBank/DDBJ databases">
        <title>Abyssibacter profundi OUC007T gen. nov., sp. nov, a marine bacterium isolated from seawater of the Mariana Trench.</title>
        <authorList>
            <person name="Zhou S."/>
        </authorList>
    </citation>
    <scope>NUCLEOTIDE SEQUENCE [LARGE SCALE GENOMIC DNA]</scope>
    <source>
        <strain evidence="9 10">OUC007</strain>
    </source>
</reference>
<comment type="caution">
    <text evidence="6">Lacks conserved residue(s) required for the propagation of feature annotation.</text>
</comment>
<feature type="coiled-coil region" evidence="7">
    <location>
        <begin position="292"/>
        <end position="339"/>
    </location>
</feature>
<dbReference type="InterPro" id="IPR011066">
    <property type="entry name" value="MscS_channel_C_sf"/>
</dbReference>
<gene>
    <name evidence="9" type="ORF">DEH80_00695</name>
</gene>
<comment type="function">
    <text evidence="6">Mechanosensitive channel that participates in the regulation of osmotic pressure changes within the cell, opening in response to stretch forces in the membrane lipid bilayer, without the need for other proteins. Contributes to normal resistance to hypoosmotic shock. Forms an ion channel of 1.0 nanosiemens conductance with a slight preference for anions.</text>
</comment>
<evidence type="ECO:0000313" key="10">
    <source>
        <dbReference type="Proteomes" id="UP000251800"/>
    </source>
</evidence>
<keyword evidence="2" id="KW-1003">Cell membrane</keyword>
<feature type="domain" description="Mechanosensitive ion channel MscS" evidence="8">
    <location>
        <begin position="98"/>
        <end position="157"/>
    </location>
</feature>
<dbReference type="InterPro" id="IPR010920">
    <property type="entry name" value="LSM_dom_sf"/>
</dbReference>
<keyword evidence="3 6" id="KW-0812">Transmembrane</keyword>
<dbReference type="PANTHER" id="PTHR30221">
    <property type="entry name" value="SMALL-CONDUCTANCE MECHANOSENSITIVE CHANNEL"/>
    <property type="match status" value="1"/>
</dbReference>
<evidence type="ECO:0000256" key="3">
    <source>
        <dbReference type="ARBA" id="ARBA00022692"/>
    </source>
</evidence>
<dbReference type="SUPFAM" id="SSF50182">
    <property type="entry name" value="Sm-like ribonucleoproteins"/>
    <property type="match status" value="1"/>
</dbReference>
<comment type="subcellular location">
    <subcellularLocation>
        <location evidence="6">Cell inner membrane</location>
        <topology evidence="6">Multi-pass membrane protein</topology>
    </subcellularLocation>
    <subcellularLocation>
        <location evidence="1">Cell membrane</location>
        <topology evidence="1">Multi-pass membrane protein</topology>
    </subcellularLocation>
</comment>
<keyword evidence="4 6" id="KW-1133">Transmembrane helix</keyword>
<keyword evidence="10" id="KW-1185">Reference proteome</keyword>
<evidence type="ECO:0000256" key="7">
    <source>
        <dbReference type="SAM" id="Coils"/>
    </source>
</evidence>
<dbReference type="OrthoDB" id="9780668at2"/>
<keyword evidence="6" id="KW-0406">Ion transport</keyword>
<keyword evidence="6" id="KW-0813">Transport</keyword>
<dbReference type="SUPFAM" id="SSF82689">
    <property type="entry name" value="Mechanosensitive channel protein MscS (YggB), C-terminal domain"/>
    <property type="match status" value="1"/>
</dbReference>
<protein>
    <recommendedName>
        <fullName evidence="6">Small-conductance mechanosensitive channel</fullName>
    </recommendedName>
</protein>
<dbReference type="InterPro" id="IPR023408">
    <property type="entry name" value="MscS_beta-dom_sf"/>
</dbReference>
<feature type="transmembrane region" description="Helical" evidence="6">
    <location>
        <begin position="14"/>
        <end position="36"/>
    </location>
</feature>
<keyword evidence="6" id="KW-0997">Cell inner membrane</keyword>
<feature type="transmembrane region" description="Helical" evidence="6">
    <location>
        <begin position="83"/>
        <end position="111"/>
    </location>
</feature>
<dbReference type="PANTHER" id="PTHR30221:SF1">
    <property type="entry name" value="SMALL-CONDUCTANCE MECHANOSENSITIVE CHANNEL"/>
    <property type="match status" value="1"/>
</dbReference>
<dbReference type="GO" id="GO:0008381">
    <property type="term" value="F:mechanosensitive monoatomic ion channel activity"/>
    <property type="evidence" value="ECO:0007669"/>
    <property type="project" value="InterPro"/>
</dbReference>
<comment type="caution">
    <text evidence="9">The sequence shown here is derived from an EMBL/GenBank/DDBJ whole genome shotgun (WGS) entry which is preliminary data.</text>
</comment>
<keyword evidence="5 6" id="KW-0472">Membrane</keyword>
<dbReference type="AlphaFoldDB" id="A0A363UQC8"/>
<comment type="subunit">
    <text evidence="6">Homoheptamer.</text>
</comment>
<proteinExistence type="inferred from homology"/>
<sequence>MNGMNQLTAALADWVPALIVLTGVIVTLTGLHWWLLARRGELGNEARLPRQLLLAGMTLVGALFIVLALPISDTLRGQVLSLLGVVLTAVIGLSSTTFVANAMAGVMLRVVGQFRPGDFIRLNEQFGRVTERGLFHVEIQTEDRDLTTFPNLLLITHPLTVVHHSGTIVSAQVSLGYDIPRGTVESALCAAAEQAGLTDPFVQVVALQDFSVLYRIAGSLAEVKHLLTVRSNLRKAVMDVLHGQGLEIASPTLMNQRKLADDQRIAPPVAPAPRTETPTVNPDTPEARVFDKAELAEAIAQTRQQIEQQLADGDDDHQLESTRAQLAELEAQLDASKNGQLRS</sequence>
<dbReference type="InterPro" id="IPR045275">
    <property type="entry name" value="MscS_archaea/bacteria_type"/>
</dbReference>
<name>A0A363UQC8_9GAMM</name>
<evidence type="ECO:0000313" key="9">
    <source>
        <dbReference type="EMBL" id="PWN57692.1"/>
    </source>
</evidence>
<evidence type="ECO:0000256" key="6">
    <source>
        <dbReference type="RuleBase" id="RU369025"/>
    </source>
</evidence>
<dbReference type="Pfam" id="PF00924">
    <property type="entry name" value="MS_channel_2nd"/>
    <property type="match status" value="1"/>
</dbReference>